<feature type="transmembrane region" description="Helical" evidence="1">
    <location>
        <begin position="358"/>
        <end position="379"/>
    </location>
</feature>
<dbReference type="Pfam" id="PF02518">
    <property type="entry name" value="HATPase_c"/>
    <property type="match status" value="1"/>
</dbReference>
<dbReference type="Pfam" id="PF06580">
    <property type="entry name" value="His_kinase"/>
    <property type="match status" value="1"/>
</dbReference>
<evidence type="ECO:0000259" key="2">
    <source>
        <dbReference type="Pfam" id="PF02518"/>
    </source>
</evidence>
<name>A0A285RJV2_9BACL</name>
<feature type="transmembrane region" description="Helical" evidence="1">
    <location>
        <begin position="7"/>
        <end position="24"/>
    </location>
</feature>
<dbReference type="SUPFAM" id="SSF55874">
    <property type="entry name" value="ATPase domain of HSP90 chaperone/DNA topoisomerase II/histidine kinase"/>
    <property type="match status" value="1"/>
</dbReference>
<dbReference type="GO" id="GO:0016020">
    <property type="term" value="C:membrane"/>
    <property type="evidence" value="ECO:0007669"/>
    <property type="project" value="InterPro"/>
</dbReference>
<feature type="transmembrane region" description="Helical" evidence="1">
    <location>
        <begin position="197"/>
        <end position="217"/>
    </location>
</feature>
<dbReference type="GO" id="GO:0000155">
    <property type="term" value="F:phosphorelay sensor kinase activity"/>
    <property type="evidence" value="ECO:0007669"/>
    <property type="project" value="InterPro"/>
</dbReference>
<sequence>MKIHKTIFLLIGVMLLIIPLLLLGKEENKSFAQQGIVDLNESNFNEEKIIPLDGEWEFYAGQLYNPSDFTKGSITNAAMLNVPGIWTKGEEQGIGTYRLQIRNVPTNQILGIKKQNIRSASKIYINGELISEEGFASKDKESYKEGNNPQLLFFQTDSGTLDLVIQVSDFSFNSAGIANSIYFGEQEQLVKNYYQKVLAEVSVITILMTIGFLYILLYLFVERYRRREFFILSFALSCIFFAIINLCLSERTIIFILPDLSFEGMFKIKDTSIFLATISFIFIVSQFEKRLFALWFRNLLIAIYLIYTIIIVLTPLNFYHNFLPLFVTLNAFTYLFGMIKSLYYYFKEQHFRNSGNHTVILFSMVNINVYNIDLLLYSFGYTQDLTLGFYNVLLYAIALAIFLTIQVNQSYKKNDYLSNELDVTEQAYLLAQIKPHFFFNTLTSIMSLCYTDGKKAAQLLSHFSSFLRHSFEFNSKDVFITVERELKLLKSYIAIEKERFGEKLQVVFEVDENVLNESIIPLSIQPLVENAILHGINCKEDGGIITVIINKTETYLSIAVVDNGIGLTSEKIKELSSINPDKTTRHGIGISNINKRLAKFYQTQLTIESELGLWTKIQFNVPIN</sequence>
<organism evidence="4 5">
    <name type="scientific">Ureibacillus xyleni</name>
    <dbReference type="NCBI Taxonomy" id="614648"/>
    <lineage>
        <taxon>Bacteria</taxon>
        <taxon>Bacillati</taxon>
        <taxon>Bacillota</taxon>
        <taxon>Bacilli</taxon>
        <taxon>Bacillales</taxon>
        <taxon>Caryophanaceae</taxon>
        <taxon>Ureibacillus</taxon>
    </lineage>
</organism>
<feature type="transmembrane region" description="Helical" evidence="1">
    <location>
        <begin position="325"/>
        <end position="346"/>
    </location>
</feature>
<feature type="transmembrane region" description="Helical" evidence="1">
    <location>
        <begin position="385"/>
        <end position="405"/>
    </location>
</feature>
<evidence type="ECO:0000256" key="1">
    <source>
        <dbReference type="SAM" id="Phobius"/>
    </source>
</evidence>
<dbReference type="InterPro" id="IPR010559">
    <property type="entry name" value="Sig_transdc_His_kin_internal"/>
</dbReference>
<dbReference type="RefSeq" id="WP_097072303.1">
    <property type="nucleotide sequence ID" value="NZ_OBMQ01000001.1"/>
</dbReference>
<dbReference type="AlphaFoldDB" id="A0A285RJV2"/>
<dbReference type="InterPro" id="IPR050640">
    <property type="entry name" value="Bact_2-comp_sensor_kinase"/>
</dbReference>
<feature type="domain" description="Histidine kinase/HSP90-like ATPase" evidence="2">
    <location>
        <begin position="525"/>
        <end position="623"/>
    </location>
</feature>
<dbReference type="OrthoDB" id="9776552at2"/>
<keyword evidence="4" id="KW-0418">Kinase</keyword>
<feature type="transmembrane region" description="Helical" evidence="1">
    <location>
        <begin position="268"/>
        <end position="287"/>
    </location>
</feature>
<keyword evidence="4" id="KW-0808">Transferase</keyword>
<dbReference type="InterPro" id="IPR008979">
    <property type="entry name" value="Galactose-bd-like_sf"/>
</dbReference>
<dbReference type="PANTHER" id="PTHR34220:SF7">
    <property type="entry name" value="SENSOR HISTIDINE KINASE YPDA"/>
    <property type="match status" value="1"/>
</dbReference>
<gene>
    <name evidence="4" type="ORF">SAMN05880501_101767</name>
</gene>
<evidence type="ECO:0000259" key="3">
    <source>
        <dbReference type="Pfam" id="PF06580"/>
    </source>
</evidence>
<dbReference type="InterPro" id="IPR036890">
    <property type="entry name" value="HATPase_C_sf"/>
</dbReference>
<feature type="transmembrane region" description="Helical" evidence="1">
    <location>
        <begin position="299"/>
        <end position="319"/>
    </location>
</feature>
<keyword evidence="5" id="KW-1185">Reference proteome</keyword>
<evidence type="ECO:0000313" key="4">
    <source>
        <dbReference type="EMBL" id="SOB94144.1"/>
    </source>
</evidence>
<keyword evidence="1" id="KW-1133">Transmembrane helix</keyword>
<feature type="transmembrane region" description="Helical" evidence="1">
    <location>
        <begin position="229"/>
        <end position="248"/>
    </location>
</feature>
<dbReference type="SUPFAM" id="SSF49785">
    <property type="entry name" value="Galactose-binding domain-like"/>
    <property type="match status" value="1"/>
</dbReference>
<dbReference type="PANTHER" id="PTHR34220">
    <property type="entry name" value="SENSOR HISTIDINE KINASE YPDA"/>
    <property type="match status" value="1"/>
</dbReference>
<keyword evidence="1" id="KW-0472">Membrane</keyword>
<accession>A0A285RJV2</accession>
<protein>
    <submittedName>
        <fullName evidence="4">Signal transduction histidine kinase LytS</fullName>
    </submittedName>
</protein>
<dbReference type="Gene3D" id="3.30.565.10">
    <property type="entry name" value="Histidine kinase-like ATPase, C-terminal domain"/>
    <property type="match status" value="1"/>
</dbReference>
<dbReference type="Proteomes" id="UP000219636">
    <property type="component" value="Unassembled WGS sequence"/>
</dbReference>
<keyword evidence="1" id="KW-0812">Transmembrane</keyword>
<proteinExistence type="predicted"/>
<dbReference type="InterPro" id="IPR003594">
    <property type="entry name" value="HATPase_dom"/>
</dbReference>
<evidence type="ECO:0000313" key="5">
    <source>
        <dbReference type="Proteomes" id="UP000219636"/>
    </source>
</evidence>
<dbReference type="EMBL" id="OBMQ01000001">
    <property type="protein sequence ID" value="SOB94144.1"/>
    <property type="molecule type" value="Genomic_DNA"/>
</dbReference>
<feature type="domain" description="Signal transduction histidine kinase internal region" evidence="3">
    <location>
        <begin position="425"/>
        <end position="504"/>
    </location>
</feature>
<reference evidence="5" key="1">
    <citation type="submission" date="2017-08" db="EMBL/GenBank/DDBJ databases">
        <authorList>
            <person name="Varghese N."/>
            <person name="Submissions S."/>
        </authorList>
    </citation>
    <scope>NUCLEOTIDE SEQUENCE [LARGE SCALE GENOMIC DNA]</scope>
    <source>
        <strain evidence="5">JC22</strain>
    </source>
</reference>